<reference evidence="10 11" key="1">
    <citation type="submission" date="2013-11" db="EMBL/GenBank/DDBJ databases">
        <title>Genome sequencing of Stegodyphus mimosarum.</title>
        <authorList>
            <person name="Bechsgaard J."/>
        </authorList>
    </citation>
    <scope>NUCLEOTIDE SEQUENCE [LARGE SCALE GENOMIC DNA]</scope>
</reference>
<dbReference type="InterPro" id="IPR035957">
    <property type="entry name" value="Crust_neurohorm_sf"/>
</dbReference>
<dbReference type="GO" id="GO:0005184">
    <property type="term" value="F:neuropeptide hormone activity"/>
    <property type="evidence" value="ECO:0007669"/>
    <property type="project" value="InterPro"/>
</dbReference>
<dbReference type="Pfam" id="PF01147">
    <property type="entry name" value="Crust_neurohorm"/>
    <property type="match status" value="1"/>
</dbReference>
<dbReference type="SUPFAM" id="SSF81778">
    <property type="entry name" value="Crustacean CHH/MIH/GIH neurohormone"/>
    <property type="match status" value="1"/>
</dbReference>
<comment type="function">
    <text evidence="1">May increase the toxicity of alpha-latrotoxin and/or other venom components. Is non-toxic to mice and to the cockroach Periplaneta americana.</text>
</comment>
<dbReference type="InterPro" id="IPR001166">
    <property type="entry name" value="Hyperglycemic"/>
</dbReference>
<evidence type="ECO:0000256" key="8">
    <source>
        <dbReference type="PIRSR" id="PIRSR631098-51"/>
    </source>
</evidence>
<dbReference type="GO" id="GO:0007623">
    <property type="term" value="P:circadian rhythm"/>
    <property type="evidence" value="ECO:0007669"/>
    <property type="project" value="TreeGrafter"/>
</dbReference>
<gene>
    <name evidence="10" type="ORF">X975_09285</name>
</gene>
<evidence type="ECO:0000256" key="3">
    <source>
        <dbReference type="ARBA" id="ARBA00005447"/>
    </source>
</evidence>
<evidence type="ECO:0000256" key="4">
    <source>
        <dbReference type="ARBA" id="ARBA00022525"/>
    </source>
</evidence>
<evidence type="ECO:0000256" key="1">
    <source>
        <dbReference type="ARBA" id="ARBA00003845"/>
    </source>
</evidence>
<name>A0A087T750_STEMI</name>
<dbReference type="GO" id="GO:0005576">
    <property type="term" value="C:extracellular region"/>
    <property type="evidence" value="ECO:0007669"/>
    <property type="project" value="UniProtKB-SubCell"/>
</dbReference>
<feature type="disulfide bond" evidence="8">
    <location>
        <begin position="50"/>
        <end position="66"/>
    </location>
</feature>
<evidence type="ECO:0000256" key="7">
    <source>
        <dbReference type="ARBA" id="ARBA00023157"/>
    </source>
</evidence>
<dbReference type="EMBL" id="KK113747">
    <property type="protein sequence ID" value="KFM60939.1"/>
    <property type="molecule type" value="Genomic_DNA"/>
</dbReference>
<accession>A0A087T750</accession>
<evidence type="ECO:0000256" key="9">
    <source>
        <dbReference type="SAM" id="SignalP"/>
    </source>
</evidence>
<dbReference type="PANTHER" id="PTHR35981">
    <property type="entry name" value="ION TRANSPORT PEPTIDE, ISOFORM C"/>
    <property type="match status" value="1"/>
</dbReference>
<dbReference type="PRINTS" id="PR00550">
    <property type="entry name" value="HYPRGLYCEMIC"/>
</dbReference>
<dbReference type="PROSITE" id="PS01250">
    <property type="entry name" value="CHH_MIH_GIH"/>
    <property type="match status" value="1"/>
</dbReference>
<evidence type="ECO:0000313" key="11">
    <source>
        <dbReference type="Proteomes" id="UP000054359"/>
    </source>
</evidence>
<proteinExistence type="inferred from homology"/>
<protein>
    <submittedName>
        <fullName evidence="10">Ion transport peptide-like protein</fullName>
    </submittedName>
</protein>
<dbReference type="OrthoDB" id="6330469at2759"/>
<feature type="disulfide bond" evidence="8">
    <location>
        <begin position="34"/>
        <end position="70"/>
    </location>
</feature>
<comment type="similarity">
    <text evidence="3">Belongs to the arthropod CHH/MIH/GIH/VIH hormone family.</text>
</comment>
<keyword evidence="5" id="KW-0372">Hormone</keyword>
<feature type="disulfide bond" evidence="8">
    <location>
        <begin position="53"/>
        <end position="79"/>
    </location>
</feature>
<keyword evidence="7 8" id="KW-1015">Disulfide bond</keyword>
<sequence>MKTSFFVPLFLFFTVFVLASTSGQDIQDFNDLHCMGVYDKDKFSYVSRICDKCYDLFREEEVRTLCRSDCFKSSNFKQCVDALVLQDDQLILTQ</sequence>
<organism evidence="10 11">
    <name type="scientific">Stegodyphus mimosarum</name>
    <name type="common">African social velvet spider</name>
    <dbReference type="NCBI Taxonomy" id="407821"/>
    <lineage>
        <taxon>Eukaryota</taxon>
        <taxon>Metazoa</taxon>
        <taxon>Ecdysozoa</taxon>
        <taxon>Arthropoda</taxon>
        <taxon>Chelicerata</taxon>
        <taxon>Arachnida</taxon>
        <taxon>Araneae</taxon>
        <taxon>Araneomorphae</taxon>
        <taxon>Entelegynae</taxon>
        <taxon>Eresoidea</taxon>
        <taxon>Eresidae</taxon>
        <taxon>Stegodyphus</taxon>
    </lineage>
</organism>
<comment type="subcellular location">
    <subcellularLocation>
        <location evidence="2">Secreted</location>
    </subcellularLocation>
</comment>
<keyword evidence="4" id="KW-0964">Secreted</keyword>
<dbReference type="AlphaFoldDB" id="A0A087T750"/>
<dbReference type="InterPro" id="IPR031098">
    <property type="entry name" value="Crust_neurohorm"/>
</dbReference>
<evidence type="ECO:0000256" key="2">
    <source>
        <dbReference type="ARBA" id="ARBA00004613"/>
    </source>
</evidence>
<evidence type="ECO:0000256" key="6">
    <source>
        <dbReference type="ARBA" id="ARBA00022729"/>
    </source>
</evidence>
<evidence type="ECO:0000313" key="10">
    <source>
        <dbReference type="EMBL" id="KFM60939.1"/>
    </source>
</evidence>
<keyword evidence="6 9" id="KW-0732">Signal</keyword>
<evidence type="ECO:0000256" key="5">
    <source>
        <dbReference type="ARBA" id="ARBA00022702"/>
    </source>
</evidence>
<keyword evidence="11" id="KW-1185">Reference proteome</keyword>
<feature type="non-terminal residue" evidence="10">
    <location>
        <position position="94"/>
    </location>
</feature>
<feature type="chain" id="PRO_5001829361" evidence="9">
    <location>
        <begin position="20"/>
        <end position="94"/>
    </location>
</feature>
<dbReference type="Proteomes" id="UP000054359">
    <property type="component" value="Unassembled WGS sequence"/>
</dbReference>
<dbReference type="Gene3D" id="1.10.2010.10">
    <property type="entry name" value="Crustacean CHH/MIH/GIH neurohormone"/>
    <property type="match status" value="1"/>
</dbReference>
<dbReference type="PANTHER" id="PTHR35981:SF2">
    <property type="entry name" value="ION TRANSPORT PEPTIDE, ISOFORM C"/>
    <property type="match status" value="1"/>
</dbReference>
<dbReference type="InterPro" id="IPR018251">
    <property type="entry name" value="Crust_neurhormone_CS"/>
</dbReference>
<feature type="signal peptide" evidence="9">
    <location>
        <begin position="1"/>
        <end position="19"/>
    </location>
</feature>